<sequence>MKSVFAVVLLGWNQSLSVAFMQDGSRVGLNRCGCQHENSPLFAEGFGTAAMKERTNKEMSATLDLSSIQSLSLADAKKQLVDLIPQMTGKDEEYRAVEAYVNLLEEKYSPVQTIDFLNLAMAGDWQLLFSTNLAGSSSRKLRLRELLQRIESTGFSGSLTNVAQWELAEDGETFDAKRKFLGQVFLQDQSGSSNDR</sequence>
<gene>
    <name evidence="2" type="ORF">HJC23_005703</name>
</gene>
<protein>
    <recommendedName>
        <fullName evidence="4">Plastid lipid-associated protein/fibrillin conserved domain-containing protein</fullName>
    </recommendedName>
</protein>
<evidence type="ECO:0000256" key="1">
    <source>
        <dbReference type="SAM" id="SignalP"/>
    </source>
</evidence>
<dbReference type="AlphaFoldDB" id="A0ABD3QDD4"/>
<reference evidence="2 3" key="1">
    <citation type="journal article" date="2020" name="G3 (Bethesda)">
        <title>Improved Reference Genome for Cyclotella cryptica CCMP332, a Model for Cell Wall Morphogenesis, Salinity Adaptation, and Lipid Production in Diatoms (Bacillariophyta).</title>
        <authorList>
            <person name="Roberts W.R."/>
            <person name="Downey K.M."/>
            <person name="Ruck E.C."/>
            <person name="Traller J.C."/>
            <person name="Alverson A.J."/>
        </authorList>
    </citation>
    <scope>NUCLEOTIDE SEQUENCE [LARGE SCALE GENOMIC DNA]</scope>
    <source>
        <strain evidence="2 3">CCMP332</strain>
    </source>
</reference>
<accession>A0ABD3QDD4</accession>
<proteinExistence type="predicted"/>
<feature type="chain" id="PRO_5044864044" description="Plastid lipid-associated protein/fibrillin conserved domain-containing protein" evidence="1">
    <location>
        <begin position="20"/>
        <end position="196"/>
    </location>
</feature>
<comment type="caution">
    <text evidence="2">The sequence shown here is derived from an EMBL/GenBank/DDBJ whole genome shotgun (WGS) entry which is preliminary data.</text>
</comment>
<organism evidence="2 3">
    <name type="scientific">Cyclotella cryptica</name>
    <dbReference type="NCBI Taxonomy" id="29204"/>
    <lineage>
        <taxon>Eukaryota</taxon>
        <taxon>Sar</taxon>
        <taxon>Stramenopiles</taxon>
        <taxon>Ochrophyta</taxon>
        <taxon>Bacillariophyta</taxon>
        <taxon>Coscinodiscophyceae</taxon>
        <taxon>Thalassiosirophycidae</taxon>
        <taxon>Stephanodiscales</taxon>
        <taxon>Stephanodiscaceae</taxon>
        <taxon>Cyclotella</taxon>
    </lineage>
</organism>
<evidence type="ECO:0008006" key="4">
    <source>
        <dbReference type="Google" id="ProtNLM"/>
    </source>
</evidence>
<keyword evidence="3" id="KW-1185">Reference proteome</keyword>
<dbReference type="Proteomes" id="UP001516023">
    <property type="component" value="Unassembled WGS sequence"/>
</dbReference>
<evidence type="ECO:0000313" key="3">
    <source>
        <dbReference type="Proteomes" id="UP001516023"/>
    </source>
</evidence>
<name>A0ABD3QDD4_9STRA</name>
<keyword evidence="1" id="KW-0732">Signal</keyword>
<dbReference type="EMBL" id="JABMIG020000048">
    <property type="protein sequence ID" value="KAL3798142.1"/>
    <property type="molecule type" value="Genomic_DNA"/>
</dbReference>
<evidence type="ECO:0000313" key="2">
    <source>
        <dbReference type="EMBL" id="KAL3798142.1"/>
    </source>
</evidence>
<feature type="signal peptide" evidence="1">
    <location>
        <begin position="1"/>
        <end position="19"/>
    </location>
</feature>